<evidence type="ECO:0000256" key="6">
    <source>
        <dbReference type="ARBA" id="ARBA00022844"/>
    </source>
</evidence>
<keyword evidence="3 11" id="KW-1244">Viral short tail ejection system</keyword>
<comment type="similarity">
    <text evidence="11">Belongs to the podoviridae portal protein family.</text>
</comment>
<name>A0A192Y9Y5_9CAUD</name>
<dbReference type="GO" id="GO:0019073">
    <property type="term" value="P:viral DNA genome packaging"/>
    <property type="evidence" value="ECO:0007669"/>
    <property type="project" value="UniProtKB-UniRule"/>
</dbReference>
<evidence type="ECO:0000256" key="7">
    <source>
        <dbReference type="ARBA" id="ARBA00022950"/>
    </source>
</evidence>
<dbReference type="RefSeq" id="YP_009291563.1">
    <property type="nucleotide sequence ID" value="NC_031115.1"/>
</dbReference>
<dbReference type="GeneID" id="29068309"/>
<keyword evidence="13" id="KW-1185">Reference proteome</keyword>
<evidence type="ECO:0000256" key="2">
    <source>
        <dbReference type="ARBA" id="ARBA00004328"/>
    </source>
</evidence>
<dbReference type="Pfam" id="PF12236">
    <property type="entry name" value="Head-tail_con"/>
    <property type="match status" value="1"/>
</dbReference>
<accession>A0A192Y9Y5</accession>
<keyword evidence="5 11" id="KW-1188">Viral release from host cell</keyword>
<dbReference type="InterPro" id="IPR038995">
    <property type="entry name" value="Portal_prot_Caudovirale"/>
</dbReference>
<dbReference type="OrthoDB" id="5112at10239"/>
<dbReference type="GO" id="GO:0099002">
    <property type="term" value="P:symbiont genome ejection through host cell envelope, short tail mechanism"/>
    <property type="evidence" value="ECO:0007669"/>
    <property type="project" value="UniProtKB-UniRule"/>
</dbReference>
<dbReference type="HAMAP" id="MF_04120">
    <property type="entry name" value="PORTAL_PROTEIN_T7"/>
    <property type="match status" value="1"/>
</dbReference>
<dbReference type="InterPro" id="IPR020991">
    <property type="entry name" value="Connector_podovirus"/>
</dbReference>
<evidence type="ECO:0000256" key="1">
    <source>
        <dbReference type="ARBA" id="ARBA00003421"/>
    </source>
</evidence>
<evidence type="ECO:0000313" key="12">
    <source>
        <dbReference type="EMBL" id="ANM46348.1"/>
    </source>
</evidence>
<dbReference type="KEGG" id="vg:29068309"/>
<dbReference type="Proteomes" id="UP000203821">
    <property type="component" value="Genome"/>
</dbReference>
<keyword evidence="9 11" id="KW-0231">Viral genome packaging</keyword>
<sequence>MATSSKARTGFAEEGAKAVYDRLKNDRQPYETRAENCAKYTIPSLFPKSSDNASTDYTTPWQSAGARGLNNLASKLMLALFPMQTWMKLTISEYSAKELVGDEEGLAKVDSALSMVERIIMNYIETNSYRVALFEGLKQLIVAGNVLLYLPPPEESDTGYAPMKVYKLPAYVVQRDSFGNVLQIVTEDKIAFGALEEDIQKMVESQGGEKKPDEEVTVYTHIYLDEESGQFLKYEEVEGEEIAGTEAEYPAEACPYVPVRMVRLSGESYGRSYCEEYLGDLKSLENLHEAMVKMSMIAAKVVGLVNPAGMTQIRQVSKADTGDYVPGKPEDIHFLQLEKQADFSVAKAIADNIEARLSFAFMLNSAVQRTAERVTAEEIRYVASELEDTLGGVYSNLSQELQLPIVKVLLNQLQATQKIPEMPSEAVEPAISTGLEAIGRGQDLDKLERCIAAWSALAPMANDPDINLSVVKMRIASAIGIDTAGILLTQEQKQQKLAEAVMQQGMMTGANQLGGGMAGMATESPEALQAAAENVGLQPAQLG</sequence>
<dbReference type="EMBL" id="KX078568">
    <property type="protein sequence ID" value="ANM46348.1"/>
    <property type="molecule type" value="Genomic_DNA"/>
</dbReference>
<reference evidence="12 13" key="1">
    <citation type="submission" date="2016-04" db="EMBL/GenBank/DDBJ databases">
        <title>Comparative genomics of Morganella phages MP1 and MP2 define new clades among the T4 and T7-like Viruses.</title>
        <authorList>
            <person name="Pinto G."/>
            <person name="Oliveira A."/>
            <person name="Malgorzata L."/>
            <person name="Kropinski A."/>
            <person name="Azeredo J."/>
        </authorList>
    </citation>
    <scope>NUCLEOTIDE SEQUENCE [LARGE SCALE GENOMIC DNA]</scope>
</reference>
<keyword evidence="11" id="KW-0167">Capsid protein</keyword>
<evidence type="ECO:0000256" key="3">
    <source>
        <dbReference type="ARBA" id="ARBA00022470"/>
    </source>
</evidence>
<organism evidence="12 13">
    <name type="scientific">Morganella phage vB_MmoP_MP2</name>
    <dbReference type="NCBI Taxonomy" id="1852627"/>
    <lineage>
        <taxon>Viruses</taxon>
        <taxon>Duplodnaviria</taxon>
        <taxon>Heunggongvirae</taxon>
        <taxon>Uroviricota</taxon>
        <taxon>Caudoviricetes</taxon>
        <taxon>Autographivirales</taxon>
        <taxon>Autotranscriptaviridae</taxon>
        <taxon>Studiervirinae</taxon>
        <taxon>Minipunavirus</taxon>
        <taxon>Minipunavirus MP2</taxon>
    </lineage>
</organism>
<gene>
    <name evidence="12" type="ORF">MP2_gp36</name>
</gene>
<evidence type="ECO:0000256" key="11">
    <source>
        <dbReference type="HAMAP-Rule" id="MF_04120"/>
    </source>
</evidence>
<proteinExistence type="inferred from homology"/>
<evidence type="ECO:0000256" key="10">
    <source>
        <dbReference type="ARBA" id="ARBA00023296"/>
    </source>
</evidence>
<evidence type="ECO:0000256" key="8">
    <source>
        <dbReference type="ARBA" id="ARBA00023009"/>
    </source>
</evidence>
<evidence type="ECO:0000256" key="5">
    <source>
        <dbReference type="ARBA" id="ARBA00022612"/>
    </source>
</evidence>
<comment type="subunit">
    <text evidence="11">Homododecamer. Interacts with major capsid protein. Interacts with the tail tube protein gp11. Interacts with the terminase large subunit. Interacts with the internal virion protein gp14.</text>
</comment>
<keyword evidence="6 11" id="KW-0946">Virion</keyword>
<evidence type="ECO:0000256" key="9">
    <source>
        <dbReference type="ARBA" id="ARBA00023219"/>
    </source>
</evidence>
<evidence type="ECO:0000313" key="13">
    <source>
        <dbReference type="Proteomes" id="UP000203821"/>
    </source>
</evidence>
<keyword evidence="7 11" id="KW-0118">Viral capsid assembly</keyword>
<keyword evidence="4 11" id="KW-1162">Viral penetration into host cytoplasm</keyword>
<comment type="function">
    <text evidence="1 11">Forms the portal vertex of the capsid. This portal plays critical roles in head assembly, genome packaging, neck/tail attachment, and genome ejection. The portal protein multimerizes as a single ring-shaped homododecamer arranged around a central channel.</text>
</comment>
<keyword evidence="8 11" id="KW-1171">Viral genome ejection through host cell envelope</keyword>
<dbReference type="GO" id="GO:0046798">
    <property type="term" value="C:viral portal complex"/>
    <property type="evidence" value="ECO:0007669"/>
    <property type="project" value="UniProtKB-UniRule"/>
</dbReference>
<keyword evidence="10 11" id="KW-1160">Virus entry into host cell</keyword>
<evidence type="ECO:0000256" key="4">
    <source>
        <dbReference type="ARBA" id="ARBA00022595"/>
    </source>
</evidence>
<comment type="subcellular location">
    <subcellularLocation>
        <location evidence="2 11">Virion</location>
    </subcellularLocation>
</comment>
<protein>
    <recommendedName>
        <fullName evidence="11">Portal protein</fullName>
    </recommendedName>
    <alternativeName>
        <fullName evidence="11">Head-to-tail connector</fullName>
    </alternativeName>
</protein>